<protein>
    <submittedName>
        <fullName evidence="1">Uncharacterized protein</fullName>
    </submittedName>
</protein>
<sequence length="44" mass="5178">MANDTEPLRVVREVNGWTRLSDADLQVWRERLGAIRDRRGEIIN</sequence>
<keyword evidence="1" id="KW-0614">Plasmid</keyword>
<dbReference type="Proteomes" id="UP000009154">
    <property type="component" value="Plasmid p174"/>
</dbReference>
<dbReference type="KEGG" id="gpo:GPOL_174p00220"/>
<dbReference type="AlphaFoldDB" id="H6N4Z8"/>
<reference evidence="1 2" key="1">
    <citation type="journal article" date="2012" name="Appl. Environ. Microbiol.">
        <title>Involvement of two latex-clearing proteins during rubber degradation and insights into the subsequent degradation pathway revealed by the genome sequence of Gordonia polyisoprenivorans strain VH2.</title>
        <authorList>
            <person name="Hiessl S."/>
            <person name="Schuldes J."/>
            <person name="Thurmer A."/>
            <person name="Halbsguth T."/>
            <person name="Broker D."/>
            <person name="Angelov A."/>
            <person name="Liebl W."/>
            <person name="Daniel R."/>
            <person name="Steinbuchel A."/>
        </authorList>
    </citation>
    <scope>NUCLEOTIDE SEQUENCE [LARGE SCALE GENOMIC DNA]</scope>
    <source>
        <strain evidence="2">DSM 44266 / VH2</strain>
        <plasmid evidence="1 2">p174</plasmid>
    </source>
</reference>
<name>H6N4Z8_GORPV</name>
<accession>H6N4Z8</accession>
<keyword evidence="2" id="KW-1185">Reference proteome</keyword>
<gene>
    <name evidence="1" type="ordered locus">GPOL_174p00220</name>
</gene>
<evidence type="ECO:0000313" key="2">
    <source>
        <dbReference type="Proteomes" id="UP000009154"/>
    </source>
</evidence>
<geneLocation type="plasmid" evidence="1 2">
    <name>p174</name>
</geneLocation>
<dbReference type="Gene3D" id="3.20.170.40">
    <property type="entry name" value="Rifampin ADP-ribosyltransferase domain"/>
    <property type="match status" value="1"/>
</dbReference>
<organism evidence="1 2">
    <name type="scientific">Gordonia polyisoprenivorans (strain DSM 44266 / VH2)</name>
    <dbReference type="NCBI Taxonomy" id="1112204"/>
    <lineage>
        <taxon>Bacteria</taxon>
        <taxon>Bacillati</taxon>
        <taxon>Actinomycetota</taxon>
        <taxon>Actinomycetes</taxon>
        <taxon>Mycobacteriales</taxon>
        <taxon>Gordoniaceae</taxon>
        <taxon>Gordonia</taxon>
    </lineage>
</organism>
<proteinExistence type="predicted"/>
<dbReference type="EMBL" id="CP003120">
    <property type="protein sequence ID" value="AFA76043.1"/>
    <property type="molecule type" value="Genomic_DNA"/>
</dbReference>
<dbReference type="HOGENOM" id="CLU_3216859_0_0_11"/>
<dbReference type="InterPro" id="IPR038611">
    <property type="entry name" value="Arr_sf"/>
</dbReference>
<evidence type="ECO:0000313" key="1">
    <source>
        <dbReference type="EMBL" id="AFA76043.1"/>
    </source>
</evidence>